<dbReference type="InterPro" id="IPR006840">
    <property type="entry name" value="ChaC"/>
</dbReference>
<dbReference type="Gene3D" id="3.10.490.10">
    <property type="entry name" value="Gamma-glutamyl cyclotransferase-like"/>
    <property type="match status" value="1"/>
</dbReference>
<sequence length="182" mass="19789">MDRPLWVFGYGSLIWDPGFPVARTLTARLSGWHRSFCMTSIHYRGTPDLPGLVLALDAAPDAHCDGVAFEVAPGSEAETLAELRERELISRAYLERWLPVRLVSGEVVTALAYVIDPDHAQYCGGLDLEAQARIIAQAVGGRGPNRDYLLNTADHLAALGIDDADLGWLAQRVRELGNGLPG</sequence>
<organism evidence="3 4">
    <name type="scientific">Cereibacter ovatus</name>
    <dbReference type="NCBI Taxonomy" id="439529"/>
    <lineage>
        <taxon>Bacteria</taxon>
        <taxon>Pseudomonadati</taxon>
        <taxon>Pseudomonadota</taxon>
        <taxon>Alphaproteobacteria</taxon>
        <taxon>Rhodobacterales</taxon>
        <taxon>Paracoccaceae</taxon>
        <taxon>Cereibacter</taxon>
    </lineage>
</organism>
<proteinExistence type="predicted"/>
<evidence type="ECO:0000256" key="2">
    <source>
        <dbReference type="ARBA" id="ARBA00023239"/>
    </source>
</evidence>
<dbReference type="InterPro" id="IPR013024">
    <property type="entry name" value="GGCT-like"/>
</dbReference>
<dbReference type="EC" id="4.3.2.7" evidence="1"/>
<dbReference type="OrthoDB" id="9795692at2"/>
<evidence type="ECO:0000313" key="4">
    <source>
        <dbReference type="Proteomes" id="UP000219467"/>
    </source>
</evidence>
<dbReference type="CDD" id="cd06661">
    <property type="entry name" value="GGCT_like"/>
    <property type="match status" value="1"/>
</dbReference>
<dbReference type="EMBL" id="OAOQ01000001">
    <property type="protein sequence ID" value="SNX67498.1"/>
    <property type="molecule type" value="Genomic_DNA"/>
</dbReference>
<protein>
    <recommendedName>
        <fullName evidence="1">glutathione-specific gamma-glutamylcyclotransferase</fullName>
        <ecNumber evidence="1">4.3.2.7</ecNumber>
    </recommendedName>
</protein>
<dbReference type="InterPro" id="IPR036568">
    <property type="entry name" value="GGCT-like_sf"/>
</dbReference>
<dbReference type="GO" id="GO:0006751">
    <property type="term" value="P:glutathione catabolic process"/>
    <property type="evidence" value="ECO:0007669"/>
    <property type="project" value="InterPro"/>
</dbReference>
<name>A0A285CKC7_9RHOB</name>
<dbReference type="PANTHER" id="PTHR12192:SF2">
    <property type="entry name" value="GLUTATHIONE-SPECIFIC GAMMA-GLUTAMYLCYCLOTRANSFERASE 2"/>
    <property type="match status" value="1"/>
</dbReference>
<keyword evidence="2" id="KW-0456">Lyase</keyword>
<dbReference type="AlphaFoldDB" id="A0A285CKC7"/>
<accession>A0A285CKC7</accession>
<dbReference type="Pfam" id="PF04752">
    <property type="entry name" value="ChaC"/>
    <property type="match status" value="1"/>
</dbReference>
<dbReference type="GO" id="GO:0005737">
    <property type="term" value="C:cytoplasm"/>
    <property type="evidence" value="ECO:0007669"/>
    <property type="project" value="TreeGrafter"/>
</dbReference>
<evidence type="ECO:0000313" key="3">
    <source>
        <dbReference type="EMBL" id="SNX67498.1"/>
    </source>
</evidence>
<dbReference type="GO" id="GO:0061928">
    <property type="term" value="F:glutathione specific gamma-glutamylcyclotransferase activity"/>
    <property type="evidence" value="ECO:0007669"/>
    <property type="project" value="UniProtKB-EC"/>
</dbReference>
<dbReference type="SUPFAM" id="SSF110857">
    <property type="entry name" value="Gamma-glutamyl cyclotransferase-like"/>
    <property type="match status" value="1"/>
</dbReference>
<keyword evidence="4" id="KW-1185">Reference proteome</keyword>
<reference evidence="4" key="1">
    <citation type="submission" date="2017-08" db="EMBL/GenBank/DDBJ databases">
        <authorList>
            <person name="Varghese N."/>
            <person name="Submissions S."/>
        </authorList>
    </citation>
    <scope>NUCLEOTIDE SEQUENCE [LARGE SCALE GENOMIC DNA]</scope>
    <source>
        <strain evidence="4">JA234</strain>
    </source>
</reference>
<dbReference type="PANTHER" id="PTHR12192">
    <property type="entry name" value="CATION TRANSPORT PROTEIN CHAC-RELATED"/>
    <property type="match status" value="1"/>
</dbReference>
<gene>
    <name evidence="3" type="ORF">SAMN05878503_101133</name>
</gene>
<evidence type="ECO:0000256" key="1">
    <source>
        <dbReference type="ARBA" id="ARBA00012344"/>
    </source>
</evidence>
<dbReference type="RefSeq" id="WP_097028758.1">
    <property type="nucleotide sequence ID" value="NZ_OAOQ01000001.1"/>
</dbReference>
<dbReference type="Proteomes" id="UP000219467">
    <property type="component" value="Unassembled WGS sequence"/>
</dbReference>